<dbReference type="NCBIfam" id="NF008750">
    <property type="entry name" value="PRK11784.1-2"/>
    <property type="match status" value="1"/>
</dbReference>
<protein>
    <submittedName>
        <fullName evidence="1">tRNA 2-selenouridine synthase</fullName>
    </submittedName>
</protein>
<dbReference type="PANTHER" id="PTHR30401:SF0">
    <property type="entry name" value="TRNA 2-SELENOURIDINE SYNTHASE"/>
    <property type="match status" value="1"/>
</dbReference>
<dbReference type="Pfam" id="PF00581">
    <property type="entry name" value="Rhodanese"/>
    <property type="match status" value="1"/>
</dbReference>
<evidence type="ECO:0000313" key="1">
    <source>
        <dbReference type="EMBL" id="AJO22956.1"/>
    </source>
</evidence>
<dbReference type="PANTHER" id="PTHR30401">
    <property type="entry name" value="TRNA 2-SELENOURIDINE SYNTHASE"/>
    <property type="match status" value="1"/>
</dbReference>
<organism evidence="1 2">
    <name type="scientific">Heyndrickxia coagulans</name>
    <name type="common">Weizmannia coagulans</name>
    <dbReference type="NCBI Taxonomy" id="1398"/>
    <lineage>
        <taxon>Bacteria</taxon>
        <taxon>Bacillati</taxon>
        <taxon>Bacillota</taxon>
        <taxon>Bacilli</taxon>
        <taxon>Bacillales</taxon>
        <taxon>Bacillaceae</taxon>
        <taxon>Heyndrickxia</taxon>
    </lineage>
</organism>
<dbReference type="SMART" id="SM00450">
    <property type="entry name" value="RHOD"/>
    <property type="match status" value="1"/>
</dbReference>
<dbReference type="Pfam" id="PF26341">
    <property type="entry name" value="AAA_SelU"/>
    <property type="match status" value="1"/>
</dbReference>
<keyword evidence="2" id="KW-1185">Reference proteome</keyword>
<dbReference type="SUPFAM" id="SSF52821">
    <property type="entry name" value="Rhodanese/Cell cycle control phosphatase"/>
    <property type="match status" value="1"/>
</dbReference>
<name>A0A0C5C7X9_HEYCO</name>
<dbReference type="GO" id="GO:0043828">
    <property type="term" value="F:tRNA 2-selenouridine synthase activity"/>
    <property type="evidence" value="ECO:0007669"/>
    <property type="project" value="InterPro"/>
</dbReference>
<dbReference type="NCBIfam" id="TIGR03167">
    <property type="entry name" value="tRNA_sel_U_synt"/>
    <property type="match status" value="1"/>
</dbReference>
<dbReference type="InterPro" id="IPR001763">
    <property type="entry name" value="Rhodanese-like_dom"/>
</dbReference>
<dbReference type="InterPro" id="IPR027417">
    <property type="entry name" value="P-loop_NTPase"/>
</dbReference>
<sequence length="348" mass="39994">MFQDITIEEARKRMEKKQLTWVDVRSPSEYRNATIPGSVNIPLFNDEERAEVGTIYAQSGNRAAKERGLEIFSKKLPGFIEAFREIEGEKAVFCWRGGMRSKTAATVLDLMDIHAYRLQGGYRAYRKWVTGLLENMDFHPVTYVLGGYTGTGKTYMLRALASEGYPVLDLEGMANHRGSIFGDIGLSSHNQKTFDALLAERILQLKNAPYILMEAESKRIGKVVVPEFLMENKARGTKIMIELPVEERVRNILDDYRPWENKEACIRAFQSIKERIHTPVAKEIEKDLQTERYHEAVKWLLEYYYDPRYDHSLGIEETERVKTIRAGHTDEALGQLKEMLKTAGLPLH</sequence>
<dbReference type="InterPro" id="IPR017582">
    <property type="entry name" value="SelU"/>
</dbReference>
<gene>
    <name evidence="1" type="ORF">SB48_HM08orf03413</name>
</gene>
<dbReference type="Proteomes" id="UP000032024">
    <property type="component" value="Chromosome"/>
</dbReference>
<dbReference type="PROSITE" id="PS50206">
    <property type="entry name" value="RHODANESE_3"/>
    <property type="match status" value="1"/>
</dbReference>
<dbReference type="AlphaFoldDB" id="A0A0C5C7X9"/>
<dbReference type="GeneID" id="93259817"/>
<dbReference type="RefSeq" id="WP_014098253.1">
    <property type="nucleotide sequence ID" value="NZ_CP010525.1"/>
</dbReference>
<dbReference type="InterPro" id="IPR058840">
    <property type="entry name" value="AAA_SelU"/>
</dbReference>
<dbReference type="Gene3D" id="3.40.250.10">
    <property type="entry name" value="Rhodanese-like domain"/>
    <property type="match status" value="1"/>
</dbReference>
<reference evidence="2" key="1">
    <citation type="submission" date="2015-01" db="EMBL/GenBank/DDBJ databases">
        <title>Comparative genome analysis of Bacillus coagulans HM-08, Clostridium butyricum HM-68, Bacillus subtilis HM-66 and Bacillus paralicheniformis BL-09.</title>
        <authorList>
            <person name="Zhang H."/>
        </authorList>
    </citation>
    <scope>NUCLEOTIDE SEQUENCE [LARGE SCALE GENOMIC DNA]</scope>
    <source>
        <strain evidence="2">HM-08</strain>
    </source>
</reference>
<dbReference type="SUPFAM" id="SSF52540">
    <property type="entry name" value="P-loop containing nucleoside triphosphate hydrolases"/>
    <property type="match status" value="1"/>
</dbReference>
<accession>A0A0C5C7X9</accession>
<dbReference type="EMBL" id="CP010525">
    <property type="protein sequence ID" value="AJO22956.1"/>
    <property type="molecule type" value="Genomic_DNA"/>
</dbReference>
<dbReference type="Gene3D" id="3.40.50.300">
    <property type="entry name" value="P-loop containing nucleotide triphosphate hydrolases"/>
    <property type="match status" value="1"/>
</dbReference>
<dbReference type="GO" id="GO:0002098">
    <property type="term" value="P:tRNA wobble uridine modification"/>
    <property type="evidence" value="ECO:0007669"/>
    <property type="project" value="InterPro"/>
</dbReference>
<proteinExistence type="predicted"/>
<evidence type="ECO:0000313" key="2">
    <source>
        <dbReference type="Proteomes" id="UP000032024"/>
    </source>
</evidence>
<dbReference type="InterPro" id="IPR036873">
    <property type="entry name" value="Rhodanese-like_dom_sf"/>
</dbReference>